<feature type="region of interest" description="Disordered" evidence="5">
    <location>
        <begin position="1040"/>
        <end position="1060"/>
    </location>
</feature>
<dbReference type="GO" id="GO:0015031">
    <property type="term" value="P:protein transport"/>
    <property type="evidence" value="ECO:0007669"/>
    <property type="project" value="UniProtKB-KW"/>
</dbReference>
<evidence type="ECO:0000259" key="6">
    <source>
        <dbReference type="Pfam" id="PF04048"/>
    </source>
</evidence>
<keyword evidence="1 4" id="KW-0813">Transport</keyword>
<dbReference type="GO" id="GO:0006904">
    <property type="term" value="P:vesicle docking involved in exocytosis"/>
    <property type="evidence" value="ECO:0007669"/>
    <property type="project" value="InterPro"/>
</dbReference>
<keyword evidence="3 4" id="KW-0653">Protein transport</keyword>
<name>A0A0D2IAU9_9EURO</name>
<evidence type="ECO:0000256" key="3">
    <source>
        <dbReference type="ARBA" id="ARBA00022927"/>
    </source>
</evidence>
<evidence type="ECO:0000256" key="4">
    <source>
        <dbReference type="RuleBase" id="RU367079"/>
    </source>
</evidence>
<feature type="compositionally biased region" description="Polar residues" evidence="5">
    <location>
        <begin position="1164"/>
        <end position="1177"/>
    </location>
</feature>
<evidence type="ECO:0000256" key="5">
    <source>
        <dbReference type="SAM" id="MobiDB-lite"/>
    </source>
</evidence>
<feature type="domain" description="Exocyst complex component Sec8 middle helical bundle" evidence="7">
    <location>
        <begin position="470"/>
        <end position="722"/>
    </location>
</feature>
<sequence>MSGNNPYAVNGGYGGLRQSNDSNPYAPTNAANSVSGSRYADPYLNQQNNGSSPSVNSFGPQERRRRSNPYDQRDRDSPSPLPSTLSGTGGGSISGAYGGMPRARYGETVSPSRNEYDYGRARDPQEYEQRQPTPSFRERERAYNESQRAYNEGRSRDGREMRGQMPAPSTISSKPSQSGPSQQTPTNGYTAHQNYAPPDTANRHYSPRRPAKSMDQILRHIQSDWKDMEGDDCVPVKMALRLMDPSSLGLADKEGDFANTHMDLQKCLKSVVNEHYADFNSAVGTYHKIQNAIRDSQSRVRHLKLGLMNVKDGMLTMRPELRTLAEQSGELDGMLVTLGKIESFKLIPGKLEEKISEKKFLGAVDILMDSLKDITKSEFDGIGSISDLRSYFTNQESTLLDILIEELHEHLYLRSPYCKDRWKGKKANGEDRDPKDNMMAVGINAWDRPFNHYLNNVDLTAPMVEDPTKNPETDTFYYIHMIIESLNKLGQLGEAVSRIEQRMPLELYKVADKTNHDIDAKYPSHLRAQFNKANRKTYSLQANDGRAQVLSDFLWTLYSKFEAIAEGHRVLHEVIGGIAAREKAAKPDKYTTGFKELWKLYQLEMRSILHDYLATDGDHTSLRSGLSGTASTDIFARPQRDKNKKMFRLAEMDQKSESMKAEEDELNEILKSSVPGLVSKARAKDGADVLTDRSGQDSTVTGHKLLIEPGVFNMTILLTPSLTFLQRLKDIVPSTAHIPMSTLTTFLDDFLINVFHPQLEEAVTELCAQAMIDLEAFSEDPQWSKHSPHPIFKGTVSFMALIRAFSAMLSSIPQDQIFTQLIIDQLVTYYDKCYGFYKALVSRVASPDPNQDGNNTLSTKAAASLAASGEVHDAALELLNYDKSTNKEASRSSLITKEVQSLLSATKANPLSAYDIISDPKSVHQLSLLYNSMQWLGAALAQIRHVDSSLHTGFSHARSGSQNRNARRWTLITSLRSGGPSKSPSHAGATAPVFLPLTSETAIPFDTVVSSFRSLGQTCLLTLHIDIRCGIIHQLSRTLRGPDYNNSPTTSPDNRDSAGAPPLDSGLYPYVLSSPPSSASPLILELNNDLIAFDSNIASFLGTRERNFILKGLSQLVDRYLVAAADVIGVMNANGAERVRIDTMVVQQNLRAILANTTDKRRSWTSNSNSKEQTGLGISTADDSERDEDDGLLISSSRYFDLFLTGPDSILQYVRDCKAQKKDVGYTYDELRTLVELYFSAKLRGEDREEAIRARKGLQDALLGLGEGMWDS</sequence>
<dbReference type="Pfam" id="PF20652">
    <property type="entry name" value="Sec8_C"/>
    <property type="match status" value="1"/>
</dbReference>
<feature type="compositionally biased region" description="Polar residues" evidence="5">
    <location>
        <begin position="17"/>
        <end position="36"/>
    </location>
</feature>
<dbReference type="GO" id="GO:0006612">
    <property type="term" value="P:protein targeting to membrane"/>
    <property type="evidence" value="ECO:0007669"/>
    <property type="project" value="UniProtKB-UniRule"/>
</dbReference>
<evidence type="ECO:0000256" key="2">
    <source>
        <dbReference type="ARBA" id="ARBA00022483"/>
    </source>
</evidence>
<accession>A0A0D2IAU9</accession>
<dbReference type="OrthoDB" id="272977at2759"/>
<evidence type="ECO:0000313" key="8">
    <source>
        <dbReference type="EMBL" id="KIX94281.1"/>
    </source>
</evidence>
<dbReference type="InterPro" id="IPR039682">
    <property type="entry name" value="Sec8/EXOC4"/>
</dbReference>
<evidence type="ECO:0000256" key="1">
    <source>
        <dbReference type="ARBA" id="ARBA00022448"/>
    </source>
</evidence>
<keyword evidence="9" id="KW-1185">Reference proteome</keyword>
<feature type="domain" description="Exocyst complex component Sec8 N-terminal" evidence="6">
    <location>
        <begin position="214"/>
        <end position="353"/>
    </location>
</feature>
<comment type="function">
    <text evidence="4">Component of the exocyst complex involved in the docking of exocytic vesicles with fusion sites on the plasma membrane.</text>
</comment>
<reference evidence="8 9" key="1">
    <citation type="submission" date="2015-01" db="EMBL/GenBank/DDBJ databases">
        <title>The Genome Sequence of Fonsecaea multimorphosa CBS 102226.</title>
        <authorList>
            <consortium name="The Broad Institute Genomics Platform"/>
            <person name="Cuomo C."/>
            <person name="de Hoog S."/>
            <person name="Gorbushina A."/>
            <person name="Stielow B."/>
            <person name="Teixiera M."/>
            <person name="Abouelleil A."/>
            <person name="Chapman S.B."/>
            <person name="Priest M."/>
            <person name="Young S.K."/>
            <person name="Wortman J."/>
            <person name="Nusbaum C."/>
            <person name="Birren B."/>
        </authorList>
    </citation>
    <scope>NUCLEOTIDE SEQUENCE [LARGE SCALE GENOMIC DNA]</scope>
    <source>
        <strain evidence="8 9">CBS 102226</strain>
    </source>
</reference>
<dbReference type="GO" id="GO:0000145">
    <property type="term" value="C:exocyst"/>
    <property type="evidence" value="ECO:0007669"/>
    <property type="project" value="UniProtKB-UniRule"/>
</dbReference>
<dbReference type="PANTHER" id="PTHR14146:SF0">
    <property type="entry name" value="EXOCYST COMPLEX COMPONENT 4"/>
    <property type="match status" value="1"/>
</dbReference>
<dbReference type="AlphaFoldDB" id="A0A0D2IAU9"/>
<keyword evidence="2 4" id="KW-0268">Exocytosis</keyword>
<gene>
    <name evidence="8" type="ORF">Z520_09991</name>
</gene>
<dbReference type="GO" id="GO:0006893">
    <property type="term" value="P:Golgi to plasma membrane transport"/>
    <property type="evidence" value="ECO:0007669"/>
    <property type="project" value="TreeGrafter"/>
</dbReference>
<dbReference type="InterPro" id="IPR007191">
    <property type="entry name" value="Sec8_exocyst_N"/>
</dbReference>
<feature type="compositionally biased region" description="Gly residues" evidence="5">
    <location>
        <begin position="87"/>
        <end position="98"/>
    </location>
</feature>
<evidence type="ECO:0000259" key="7">
    <source>
        <dbReference type="Pfam" id="PF20652"/>
    </source>
</evidence>
<feature type="region of interest" description="Disordered" evidence="5">
    <location>
        <begin position="1162"/>
        <end position="1187"/>
    </location>
</feature>
<dbReference type="STRING" id="1442371.A0A0D2IAU9"/>
<dbReference type="RefSeq" id="XP_016628404.1">
    <property type="nucleotide sequence ID" value="XM_016780485.1"/>
</dbReference>
<feature type="compositionally biased region" description="Basic and acidic residues" evidence="5">
    <location>
        <begin position="114"/>
        <end position="129"/>
    </location>
</feature>
<feature type="compositionally biased region" description="Polar residues" evidence="5">
    <location>
        <begin position="44"/>
        <end position="59"/>
    </location>
</feature>
<feature type="region of interest" description="Disordered" evidence="5">
    <location>
        <begin position="1"/>
        <end position="213"/>
    </location>
</feature>
<dbReference type="PANTHER" id="PTHR14146">
    <property type="entry name" value="EXOCYST COMPLEX COMPONENT 4"/>
    <property type="match status" value="1"/>
</dbReference>
<dbReference type="VEuPathDB" id="FungiDB:Z520_09991"/>
<comment type="similarity">
    <text evidence="4">Belongs to the SEC8 family.</text>
</comment>
<protein>
    <recommendedName>
        <fullName evidence="4">Exocyst complex component Sec8</fullName>
    </recommendedName>
</protein>
<dbReference type="InterPro" id="IPR048630">
    <property type="entry name" value="Sec8_M"/>
</dbReference>
<feature type="compositionally biased region" description="Low complexity" evidence="5">
    <location>
        <begin position="168"/>
        <end position="186"/>
    </location>
</feature>
<dbReference type="Pfam" id="PF04048">
    <property type="entry name" value="Sec8_N"/>
    <property type="match status" value="1"/>
</dbReference>
<dbReference type="GO" id="GO:0090522">
    <property type="term" value="P:vesicle tethering involved in exocytosis"/>
    <property type="evidence" value="ECO:0007669"/>
    <property type="project" value="UniProtKB-UniRule"/>
</dbReference>
<organism evidence="8 9">
    <name type="scientific">Fonsecaea multimorphosa CBS 102226</name>
    <dbReference type="NCBI Taxonomy" id="1442371"/>
    <lineage>
        <taxon>Eukaryota</taxon>
        <taxon>Fungi</taxon>
        <taxon>Dikarya</taxon>
        <taxon>Ascomycota</taxon>
        <taxon>Pezizomycotina</taxon>
        <taxon>Eurotiomycetes</taxon>
        <taxon>Chaetothyriomycetidae</taxon>
        <taxon>Chaetothyriales</taxon>
        <taxon>Herpotrichiellaceae</taxon>
        <taxon>Fonsecaea</taxon>
    </lineage>
</organism>
<dbReference type="EMBL" id="KN848088">
    <property type="protein sequence ID" value="KIX94281.1"/>
    <property type="molecule type" value="Genomic_DNA"/>
</dbReference>
<evidence type="ECO:0000313" key="9">
    <source>
        <dbReference type="Proteomes" id="UP000053411"/>
    </source>
</evidence>
<dbReference type="GeneID" id="27715737"/>
<dbReference type="Proteomes" id="UP000053411">
    <property type="component" value="Unassembled WGS sequence"/>
</dbReference>
<feature type="compositionally biased region" description="Basic and acidic residues" evidence="5">
    <location>
        <begin position="151"/>
        <end position="162"/>
    </location>
</feature>
<proteinExistence type="inferred from homology"/>